<gene>
    <name evidence="1" type="ORF">JBF12_47325</name>
</gene>
<protein>
    <submittedName>
        <fullName evidence="1">GTP-binding protein</fullName>
    </submittedName>
</protein>
<evidence type="ECO:0000313" key="1">
    <source>
        <dbReference type="EMBL" id="MBI0320433.1"/>
    </source>
</evidence>
<organism evidence="1 2">
    <name type="scientific">Streptomyces javensis</name>
    <dbReference type="NCBI Taxonomy" id="114698"/>
    <lineage>
        <taxon>Bacteria</taxon>
        <taxon>Bacillati</taxon>
        <taxon>Actinomycetota</taxon>
        <taxon>Actinomycetes</taxon>
        <taxon>Kitasatosporales</taxon>
        <taxon>Streptomycetaceae</taxon>
        <taxon>Streptomyces</taxon>
        <taxon>Streptomyces violaceusniger group</taxon>
    </lineage>
</organism>
<comment type="caution">
    <text evidence="1">The sequence shown here is derived from an EMBL/GenBank/DDBJ whole genome shotgun (WGS) entry which is preliminary data.</text>
</comment>
<keyword evidence="2" id="KW-1185">Reference proteome</keyword>
<accession>A0ABS0RSJ4</accession>
<name>A0ABS0RSJ4_9ACTN</name>
<evidence type="ECO:0000313" key="2">
    <source>
        <dbReference type="Proteomes" id="UP000638849"/>
    </source>
</evidence>
<dbReference type="EMBL" id="JAEEAQ010001515">
    <property type="protein sequence ID" value="MBI0320433.1"/>
    <property type="molecule type" value="Genomic_DNA"/>
</dbReference>
<reference evidence="1 2" key="1">
    <citation type="submission" date="2020-12" db="EMBL/GenBank/DDBJ databases">
        <authorList>
            <person name="Kusuma A.B."/>
            <person name="Nouioui I."/>
            <person name="Goodfellow M."/>
        </authorList>
    </citation>
    <scope>NUCLEOTIDE SEQUENCE [LARGE SCALE GENOMIC DNA]</scope>
    <source>
        <strain evidence="1 2">DSM 41764</strain>
    </source>
</reference>
<proteinExistence type="predicted"/>
<dbReference type="Proteomes" id="UP000638849">
    <property type="component" value="Unassembled WGS sequence"/>
</dbReference>
<sequence length="42" mass="4881">GVHMDERAVRAELDACLLNDQELRAGPLLWHQLPQAFPVWKR</sequence>
<feature type="non-terminal residue" evidence="1">
    <location>
        <position position="1"/>
    </location>
</feature>